<dbReference type="Proteomes" id="UP001231362">
    <property type="component" value="Unassembled WGS sequence"/>
</dbReference>
<dbReference type="Gene3D" id="3.40.630.30">
    <property type="match status" value="1"/>
</dbReference>
<proteinExistence type="predicted"/>
<dbReference type="PROSITE" id="PS51186">
    <property type="entry name" value="GNAT"/>
    <property type="match status" value="1"/>
</dbReference>
<evidence type="ECO:0000313" key="3">
    <source>
        <dbReference type="Proteomes" id="UP001231362"/>
    </source>
</evidence>
<dbReference type="EMBL" id="JAUSTU010000054">
    <property type="protein sequence ID" value="MDQ0157991.1"/>
    <property type="molecule type" value="Genomic_DNA"/>
</dbReference>
<dbReference type="RefSeq" id="WP_307152416.1">
    <property type="nucleotide sequence ID" value="NZ_JAUSTU010000054.1"/>
</dbReference>
<evidence type="ECO:0000259" key="1">
    <source>
        <dbReference type="PROSITE" id="PS51186"/>
    </source>
</evidence>
<dbReference type="InterPro" id="IPR051531">
    <property type="entry name" value="N-acetyltransferase"/>
</dbReference>
<keyword evidence="2" id="KW-0012">Acyltransferase</keyword>
<reference evidence="2 3" key="1">
    <citation type="submission" date="2023-07" db="EMBL/GenBank/DDBJ databases">
        <title>Genomic Encyclopedia of Type Strains, Phase IV (KMG-IV): sequencing the most valuable type-strain genomes for metagenomic binning, comparative biology and taxonomic classification.</title>
        <authorList>
            <person name="Goeker M."/>
        </authorList>
    </citation>
    <scope>NUCLEOTIDE SEQUENCE [LARGE SCALE GENOMIC DNA]</scope>
    <source>
        <strain evidence="2 3">DSM 23948</strain>
    </source>
</reference>
<keyword evidence="3" id="KW-1185">Reference proteome</keyword>
<dbReference type="GO" id="GO:0008999">
    <property type="term" value="F:protein-N-terminal-alanine acetyltransferase activity"/>
    <property type="evidence" value="ECO:0007669"/>
    <property type="project" value="UniProtKB-EC"/>
</dbReference>
<keyword evidence="2" id="KW-0808">Transferase</keyword>
<evidence type="ECO:0000313" key="2">
    <source>
        <dbReference type="EMBL" id="MDQ0157991.1"/>
    </source>
</evidence>
<name>A0ABT9VAJ6_9BACL</name>
<feature type="domain" description="N-acetyltransferase" evidence="1">
    <location>
        <begin position="12"/>
        <end position="181"/>
    </location>
</feature>
<dbReference type="PANTHER" id="PTHR43792:SF1">
    <property type="entry name" value="N-ACETYLTRANSFERASE DOMAIN-CONTAINING PROTEIN"/>
    <property type="match status" value="1"/>
</dbReference>
<gene>
    <name evidence="2" type="ORF">J2S07_004364</name>
</gene>
<dbReference type="InterPro" id="IPR000182">
    <property type="entry name" value="GNAT_dom"/>
</dbReference>
<dbReference type="PANTHER" id="PTHR43792">
    <property type="entry name" value="GNAT FAMILY, PUTATIVE (AFU_ORTHOLOGUE AFUA_3G00765)-RELATED-RELATED"/>
    <property type="match status" value="1"/>
</dbReference>
<dbReference type="EC" id="2.3.1.267" evidence="2"/>
<comment type="caution">
    <text evidence="2">The sequence shown here is derived from an EMBL/GenBank/DDBJ whole genome shotgun (WGS) entry which is preliminary data.</text>
</comment>
<dbReference type="SUPFAM" id="SSF55729">
    <property type="entry name" value="Acyl-CoA N-acyltransferases (Nat)"/>
    <property type="match status" value="1"/>
</dbReference>
<protein>
    <submittedName>
        <fullName evidence="2">Ribosomal-protein-alanine N-acetyltransferase</fullName>
        <ecNumber evidence="2">2.3.1.267</ecNumber>
    </submittedName>
</protein>
<dbReference type="InterPro" id="IPR016181">
    <property type="entry name" value="Acyl_CoA_acyltransferase"/>
</dbReference>
<accession>A0ABT9VAJ6</accession>
<dbReference type="Pfam" id="PF13302">
    <property type="entry name" value="Acetyltransf_3"/>
    <property type="match status" value="1"/>
</dbReference>
<organism evidence="2 3">
    <name type="scientific">Anoxybacillus andreesenii</name>
    <dbReference type="NCBI Taxonomy" id="1325932"/>
    <lineage>
        <taxon>Bacteria</taxon>
        <taxon>Bacillati</taxon>
        <taxon>Bacillota</taxon>
        <taxon>Bacilli</taxon>
        <taxon>Bacillales</taxon>
        <taxon>Anoxybacillaceae</taxon>
        <taxon>Anoxybacillus</taxon>
    </lineage>
</organism>
<sequence length="193" mass="22600">MFIGALIETERLLIRPYQLEDVDGIYEVVSEKYFFRYIPEEPPSREGVRQIIEWSMAQNQKNKPEKIYKFNLAIIHKVDNKVIGYCGLGPDDLGMGETEIYYGISNRYRKRGLALEAARATLQYGFEVIGLKKIMAFVDYRNHPSIKLIENLGLIYHFRVGHLEVEYKDFDGQCYYTLTAEEYRKKNPNPNLL</sequence>